<dbReference type="InterPro" id="IPR041347">
    <property type="entry name" value="MftR_C"/>
</dbReference>
<comment type="caution">
    <text evidence="6">The sequence shown here is derived from an EMBL/GenBank/DDBJ whole genome shotgun (WGS) entry which is preliminary data.</text>
</comment>
<dbReference type="PRINTS" id="PR00455">
    <property type="entry name" value="HTHTETR"/>
</dbReference>
<dbReference type="GO" id="GO:0003700">
    <property type="term" value="F:DNA-binding transcription factor activity"/>
    <property type="evidence" value="ECO:0007669"/>
    <property type="project" value="TreeGrafter"/>
</dbReference>
<sequence>MGKVETPGPAVGLRARKKAMTRESLESAALRMFLDRGYDQVRLEDICEACTVSIRTYFRYFTSKEDLVLGHLREHLSLAQDLFARRPPQESTLTALHAVIREICHAYTEQSNRELARLRVVSATPALEAPLNAVFAGFDQLVRTVAEAHPPAGRDPQHAKLVAAAAVAAFRVGLEIWVATEAGPDLADLVLDNLDKLTVGVLGAATSEERPPESRSVR</sequence>
<name>A0A9W6QYZ6_9PSEU</name>
<evidence type="ECO:0000313" key="7">
    <source>
        <dbReference type="Proteomes" id="UP001165136"/>
    </source>
</evidence>
<feature type="domain" description="HTH tetR-type" evidence="5">
    <location>
        <begin position="19"/>
        <end position="79"/>
    </location>
</feature>
<dbReference type="SUPFAM" id="SSF46689">
    <property type="entry name" value="Homeodomain-like"/>
    <property type="match status" value="1"/>
</dbReference>
<keyword evidence="1" id="KW-0805">Transcription regulation</keyword>
<dbReference type="InterPro" id="IPR001647">
    <property type="entry name" value="HTH_TetR"/>
</dbReference>
<proteinExistence type="predicted"/>
<dbReference type="Gene3D" id="1.10.357.10">
    <property type="entry name" value="Tetracycline Repressor, domain 2"/>
    <property type="match status" value="1"/>
</dbReference>
<dbReference type="Gene3D" id="1.10.10.60">
    <property type="entry name" value="Homeodomain-like"/>
    <property type="match status" value="1"/>
</dbReference>
<dbReference type="EMBL" id="BSTI01000004">
    <property type="protein sequence ID" value="GLY65430.1"/>
    <property type="molecule type" value="Genomic_DNA"/>
</dbReference>
<protein>
    <submittedName>
        <fullName evidence="6">TetR family transcriptional regulator</fullName>
    </submittedName>
</protein>
<evidence type="ECO:0000259" key="5">
    <source>
        <dbReference type="PROSITE" id="PS50977"/>
    </source>
</evidence>
<dbReference type="AlphaFoldDB" id="A0A9W6QYZ6"/>
<evidence type="ECO:0000313" key="6">
    <source>
        <dbReference type="EMBL" id="GLY65430.1"/>
    </source>
</evidence>
<evidence type="ECO:0000256" key="3">
    <source>
        <dbReference type="ARBA" id="ARBA00023163"/>
    </source>
</evidence>
<evidence type="ECO:0000256" key="2">
    <source>
        <dbReference type="ARBA" id="ARBA00023125"/>
    </source>
</evidence>
<dbReference type="Proteomes" id="UP001165136">
    <property type="component" value="Unassembled WGS sequence"/>
</dbReference>
<keyword evidence="7" id="KW-1185">Reference proteome</keyword>
<dbReference type="InterPro" id="IPR050109">
    <property type="entry name" value="HTH-type_TetR-like_transc_reg"/>
</dbReference>
<dbReference type="GO" id="GO:0000976">
    <property type="term" value="F:transcription cis-regulatory region binding"/>
    <property type="evidence" value="ECO:0007669"/>
    <property type="project" value="TreeGrafter"/>
</dbReference>
<evidence type="ECO:0000256" key="1">
    <source>
        <dbReference type="ARBA" id="ARBA00023015"/>
    </source>
</evidence>
<organism evidence="6 7">
    <name type="scientific">Amycolatopsis taiwanensis</name>
    <dbReference type="NCBI Taxonomy" id="342230"/>
    <lineage>
        <taxon>Bacteria</taxon>
        <taxon>Bacillati</taxon>
        <taxon>Actinomycetota</taxon>
        <taxon>Actinomycetes</taxon>
        <taxon>Pseudonocardiales</taxon>
        <taxon>Pseudonocardiaceae</taxon>
        <taxon>Amycolatopsis</taxon>
    </lineage>
</organism>
<dbReference type="PANTHER" id="PTHR30055">
    <property type="entry name" value="HTH-TYPE TRANSCRIPTIONAL REGULATOR RUTR"/>
    <property type="match status" value="1"/>
</dbReference>
<keyword evidence="3" id="KW-0804">Transcription</keyword>
<dbReference type="RefSeq" id="WP_285486634.1">
    <property type="nucleotide sequence ID" value="NZ_BSTI01000004.1"/>
</dbReference>
<reference evidence="6" key="1">
    <citation type="submission" date="2023-03" db="EMBL/GenBank/DDBJ databases">
        <title>Amycolatopsis taiwanensis NBRC 103393.</title>
        <authorList>
            <person name="Ichikawa N."/>
            <person name="Sato H."/>
            <person name="Tonouchi N."/>
        </authorList>
    </citation>
    <scope>NUCLEOTIDE SEQUENCE</scope>
    <source>
        <strain evidence="6">NBRC 103393</strain>
    </source>
</reference>
<keyword evidence="2 4" id="KW-0238">DNA-binding</keyword>
<evidence type="ECO:0000256" key="4">
    <source>
        <dbReference type="PROSITE-ProRule" id="PRU00335"/>
    </source>
</evidence>
<dbReference type="PANTHER" id="PTHR30055:SF234">
    <property type="entry name" value="HTH-TYPE TRANSCRIPTIONAL REGULATOR BETI"/>
    <property type="match status" value="1"/>
</dbReference>
<dbReference type="InterPro" id="IPR009057">
    <property type="entry name" value="Homeodomain-like_sf"/>
</dbReference>
<dbReference type="Pfam" id="PF17754">
    <property type="entry name" value="TetR_C_14"/>
    <property type="match status" value="1"/>
</dbReference>
<dbReference type="Pfam" id="PF00440">
    <property type="entry name" value="TetR_N"/>
    <property type="match status" value="1"/>
</dbReference>
<dbReference type="PROSITE" id="PS50977">
    <property type="entry name" value="HTH_TETR_2"/>
    <property type="match status" value="1"/>
</dbReference>
<feature type="DNA-binding region" description="H-T-H motif" evidence="4">
    <location>
        <begin position="42"/>
        <end position="61"/>
    </location>
</feature>
<gene>
    <name evidence="6" type="ORF">Atai01_20490</name>
</gene>
<accession>A0A9W6QYZ6</accession>